<feature type="region of interest" description="Disordered" evidence="1">
    <location>
        <begin position="109"/>
        <end position="130"/>
    </location>
</feature>
<dbReference type="PANTHER" id="PTHR33067:SF9">
    <property type="entry name" value="RNA-DIRECTED DNA POLYMERASE"/>
    <property type="match status" value="1"/>
</dbReference>
<sequence length="565" mass="63585">MYHDLYLGEKALVERENLGFDLTKSDMYPSFIKDLTAKGVGLHVVGSHTGNHREDDFTPLESIRRFLDVIGSRSLSSSKGMPSSQRGGNMDSSMGKMCLGKDVIEIFSDRNKGPGDWDSPEYKDTAGSGGKKEPKALVFHKITLKRKVIEDEFEPGLIFGRSFLRSANAIVNFEEGIITIQPAFDPFLLSSNEEGNPNLDNLEELLDFDFDEAPQTKTDLLQLVCKIGKGSRNKKIIMENIMYFNNSVGPSTSVGTPLTQEEAERRVLAHSISMRKLLDEIWADKIKLDGKIKLEEERAMVKVKGQMLKEKKDPGAFLFLIRLEGLINENALADTGSDTNTMPYRIYEQLGRDDIMQEERNIPMINYTEAEVTSRLVNVLCQVGFTTLYAQFLILKIPIDRDTPIMVGHRFLDTIGSNIDIPNRILTTFDGVTRQTFRAARSEKIRTAKSDLDDEEDYVIKRNDMGTPIYNSKPIGYQNNTNPAKNMTLSTLDSVINPFRKISVWKKAEMRVLYEGKQDCAGAQSCHAVDFGHNDWHPSYTRGGCFKATGAISPVFNPSELWEEV</sequence>
<protein>
    <submittedName>
        <fullName evidence="2">DNA-directed DNA polymerase</fullName>
    </submittedName>
</protein>
<comment type="caution">
    <text evidence="2">The sequence shown here is derived from an EMBL/GenBank/DDBJ whole genome shotgun (WGS) entry which is preliminary data.</text>
</comment>
<reference evidence="2" key="2">
    <citation type="submission" date="2022-01" db="EMBL/GenBank/DDBJ databases">
        <authorList>
            <person name="Yamashiro T."/>
            <person name="Shiraishi A."/>
            <person name="Satake H."/>
            <person name="Nakayama K."/>
        </authorList>
    </citation>
    <scope>NUCLEOTIDE SEQUENCE</scope>
</reference>
<organism evidence="2 3">
    <name type="scientific">Tanacetum coccineum</name>
    <dbReference type="NCBI Taxonomy" id="301880"/>
    <lineage>
        <taxon>Eukaryota</taxon>
        <taxon>Viridiplantae</taxon>
        <taxon>Streptophyta</taxon>
        <taxon>Embryophyta</taxon>
        <taxon>Tracheophyta</taxon>
        <taxon>Spermatophyta</taxon>
        <taxon>Magnoliopsida</taxon>
        <taxon>eudicotyledons</taxon>
        <taxon>Gunneridae</taxon>
        <taxon>Pentapetalae</taxon>
        <taxon>asterids</taxon>
        <taxon>campanulids</taxon>
        <taxon>Asterales</taxon>
        <taxon>Asteraceae</taxon>
        <taxon>Asteroideae</taxon>
        <taxon>Anthemideae</taxon>
        <taxon>Anthemidinae</taxon>
        <taxon>Tanacetum</taxon>
    </lineage>
</organism>
<accession>A0ABQ4ZD10</accession>
<reference evidence="2" key="1">
    <citation type="journal article" date="2022" name="Int. J. Mol. Sci.">
        <title>Draft Genome of Tanacetum Coccineum: Genomic Comparison of Closely Related Tanacetum-Family Plants.</title>
        <authorList>
            <person name="Yamashiro T."/>
            <person name="Shiraishi A."/>
            <person name="Nakayama K."/>
            <person name="Satake H."/>
        </authorList>
    </citation>
    <scope>NUCLEOTIDE SEQUENCE</scope>
</reference>
<dbReference type="Proteomes" id="UP001151760">
    <property type="component" value="Unassembled WGS sequence"/>
</dbReference>
<proteinExistence type="predicted"/>
<evidence type="ECO:0000313" key="2">
    <source>
        <dbReference type="EMBL" id="GJS86862.1"/>
    </source>
</evidence>
<keyword evidence="2" id="KW-0239">DNA-directed DNA polymerase</keyword>
<keyword evidence="2" id="KW-0548">Nucleotidyltransferase</keyword>
<evidence type="ECO:0000313" key="3">
    <source>
        <dbReference type="Proteomes" id="UP001151760"/>
    </source>
</evidence>
<evidence type="ECO:0000256" key="1">
    <source>
        <dbReference type="SAM" id="MobiDB-lite"/>
    </source>
</evidence>
<dbReference type="GO" id="GO:0003887">
    <property type="term" value="F:DNA-directed DNA polymerase activity"/>
    <property type="evidence" value="ECO:0007669"/>
    <property type="project" value="UniProtKB-KW"/>
</dbReference>
<dbReference type="EMBL" id="BQNB010011152">
    <property type="protein sequence ID" value="GJS86862.1"/>
    <property type="molecule type" value="Genomic_DNA"/>
</dbReference>
<dbReference type="Gene3D" id="2.40.70.10">
    <property type="entry name" value="Acid Proteases"/>
    <property type="match status" value="1"/>
</dbReference>
<name>A0ABQ4ZD10_9ASTR</name>
<keyword evidence="2" id="KW-0808">Transferase</keyword>
<gene>
    <name evidence="2" type="ORF">Tco_0769498</name>
</gene>
<dbReference type="PANTHER" id="PTHR33067">
    <property type="entry name" value="RNA-DIRECTED DNA POLYMERASE-RELATED"/>
    <property type="match status" value="1"/>
</dbReference>
<keyword evidence="3" id="KW-1185">Reference proteome</keyword>
<dbReference type="InterPro" id="IPR021109">
    <property type="entry name" value="Peptidase_aspartic_dom_sf"/>
</dbReference>